<evidence type="ECO:0000256" key="2">
    <source>
        <dbReference type="ARBA" id="ARBA00022692"/>
    </source>
</evidence>
<dbReference type="GO" id="GO:0008320">
    <property type="term" value="F:protein transmembrane transporter activity"/>
    <property type="evidence" value="ECO:0007669"/>
    <property type="project" value="TreeGrafter"/>
</dbReference>
<dbReference type="InterPro" id="IPR051544">
    <property type="entry name" value="TPS_OM_transporter"/>
</dbReference>
<comment type="caution">
    <text evidence="7">The sequence shown here is derived from an EMBL/GenBank/DDBJ whole genome shotgun (WGS) entry which is preliminary data.</text>
</comment>
<keyword evidence="2" id="KW-0812">Transmembrane</keyword>
<gene>
    <name evidence="7" type="ORF">JI739_08175</name>
</gene>
<dbReference type="GO" id="GO:0098046">
    <property type="term" value="C:type V protein secretion system complex"/>
    <property type="evidence" value="ECO:0007669"/>
    <property type="project" value="TreeGrafter"/>
</dbReference>
<dbReference type="InterPro" id="IPR013686">
    <property type="entry name" value="Polypept-transport_assoc_ShlB"/>
</dbReference>
<feature type="signal peptide" evidence="4">
    <location>
        <begin position="1"/>
        <end position="24"/>
    </location>
</feature>
<evidence type="ECO:0000313" key="8">
    <source>
        <dbReference type="Proteomes" id="UP000613011"/>
    </source>
</evidence>
<dbReference type="GO" id="GO:0046819">
    <property type="term" value="P:protein secretion by the type V secretion system"/>
    <property type="evidence" value="ECO:0007669"/>
    <property type="project" value="TreeGrafter"/>
</dbReference>
<evidence type="ECO:0000259" key="6">
    <source>
        <dbReference type="Pfam" id="PF08479"/>
    </source>
</evidence>
<evidence type="ECO:0000313" key="7">
    <source>
        <dbReference type="EMBL" id="MBL0420318.1"/>
    </source>
</evidence>
<protein>
    <submittedName>
        <fullName evidence="7">ShlB/FhaC/HecB family hemolysin secretion/activation protein</fullName>
    </submittedName>
</protein>
<reference evidence="7" key="1">
    <citation type="submission" date="2021-01" db="EMBL/GenBank/DDBJ databases">
        <title>Ramlibacter sp. strain AW1 16S ribosomal RNA gene Genome sequencing and assembly.</title>
        <authorList>
            <person name="Kang M."/>
        </authorList>
    </citation>
    <scope>NUCLEOTIDE SEQUENCE</scope>
    <source>
        <strain evidence="7">AW1</strain>
    </source>
</reference>
<dbReference type="EMBL" id="JAEQNA010000002">
    <property type="protein sequence ID" value="MBL0420318.1"/>
    <property type="molecule type" value="Genomic_DNA"/>
</dbReference>
<dbReference type="InterPro" id="IPR005565">
    <property type="entry name" value="Hemolysn_activator_HlyB_C"/>
</dbReference>
<sequence>MTPAIFKLLLWATFWIAAAVPARAQAQQGVPAAGPTLDVQRYVVEGPLPLAPQVVREVLAAHLGEGRSLTQIEAAGQALEQRLREAGFPFHRVHVPAQRPERGEVRLQVVAIRLGEVEVVGNRHFSEDHIRAGLPALQEGQPPALSSLGLQLAVGNGNPARRATIVFRESRQPATVDAVVRVRDLPPQAFIVSGMASVGGKGSSRDVLRLVGTWQHANLWGRDHVATLSWGTDPRDVGRVRMAAAHYQVPLPALGLTAAGFFTHSEVDSGRIPIGDGFFDVSGSGRFIGLRLTRSLARLGSAEPTLAVGLEDRLFRNETTFISQRLQPDVSSRVLTVQASARAEQAWGTWSASLDWAGNLGGGSNNTDAAHDENQGDRAWRSVRWSVEAAVPTGGWQVLGRTRGQYSGSRLVSGEQFGIGGAQSVRGFGDRVAVGERGALLNLEAVAPSWGDGGLRPVFFLDLGRVRPRMADSNVLAAAGAGLRWGTPDWQVTLDLARVLEHRGRPAERGDLRLHLAVVARY</sequence>
<dbReference type="Gene3D" id="2.40.160.50">
    <property type="entry name" value="membrane protein fhac: a member of the omp85/tpsb transporter family"/>
    <property type="match status" value="1"/>
</dbReference>
<dbReference type="RefSeq" id="WP_201683404.1">
    <property type="nucleotide sequence ID" value="NZ_JAEQNA010000002.1"/>
</dbReference>
<evidence type="ECO:0000256" key="1">
    <source>
        <dbReference type="ARBA" id="ARBA00022452"/>
    </source>
</evidence>
<dbReference type="Proteomes" id="UP000613011">
    <property type="component" value="Unassembled WGS sequence"/>
</dbReference>
<dbReference type="Gene3D" id="3.10.20.310">
    <property type="entry name" value="membrane protein fhac"/>
    <property type="match status" value="1"/>
</dbReference>
<keyword evidence="8" id="KW-1185">Reference proteome</keyword>
<proteinExistence type="predicted"/>
<organism evidence="7 8">
    <name type="scientific">Ramlibacter aurantiacus</name>
    <dbReference type="NCBI Taxonomy" id="2801330"/>
    <lineage>
        <taxon>Bacteria</taxon>
        <taxon>Pseudomonadati</taxon>
        <taxon>Pseudomonadota</taxon>
        <taxon>Betaproteobacteria</taxon>
        <taxon>Burkholderiales</taxon>
        <taxon>Comamonadaceae</taxon>
        <taxon>Ramlibacter</taxon>
    </lineage>
</organism>
<dbReference type="Pfam" id="PF03865">
    <property type="entry name" value="ShlB"/>
    <property type="match status" value="1"/>
</dbReference>
<feature type="domain" description="Polypeptide-transport-associated ShlB-type" evidence="6">
    <location>
        <begin position="38"/>
        <end position="110"/>
    </location>
</feature>
<dbReference type="Pfam" id="PF08479">
    <property type="entry name" value="POTRA_2"/>
    <property type="match status" value="1"/>
</dbReference>
<evidence type="ECO:0000256" key="4">
    <source>
        <dbReference type="SAM" id="SignalP"/>
    </source>
</evidence>
<name>A0A936ZN22_9BURK</name>
<evidence type="ECO:0000256" key="3">
    <source>
        <dbReference type="ARBA" id="ARBA00023237"/>
    </source>
</evidence>
<feature type="chain" id="PRO_5037805013" evidence="4">
    <location>
        <begin position="25"/>
        <end position="522"/>
    </location>
</feature>
<evidence type="ECO:0000259" key="5">
    <source>
        <dbReference type="Pfam" id="PF03865"/>
    </source>
</evidence>
<keyword evidence="1" id="KW-1134">Transmembrane beta strand</keyword>
<dbReference type="PANTHER" id="PTHR34597:SF6">
    <property type="entry name" value="BLR6126 PROTEIN"/>
    <property type="match status" value="1"/>
</dbReference>
<keyword evidence="3" id="KW-0998">Cell outer membrane</keyword>
<dbReference type="PANTHER" id="PTHR34597">
    <property type="entry name" value="SLR1661 PROTEIN"/>
    <property type="match status" value="1"/>
</dbReference>
<dbReference type="AlphaFoldDB" id="A0A936ZN22"/>
<accession>A0A936ZN22</accession>
<keyword evidence="1" id="KW-0472">Membrane</keyword>
<feature type="domain" description="Haemolysin activator HlyB C-terminal" evidence="5">
    <location>
        <begin position="224"/>
        <end position="484"/>
    </location>
</feature>
<keyword evidence="4" id="KW-0732">Signal</keyword>